<feature type="transmembrane region" description="Helical" evidence="5">
    <location>
        <begin position="697"/>
        <end position="720"/>
    </location>
</feature>
<comment type="caution">
    <text evidence="7">The sequence shown here is derived from an EMBL/GenBank/DDBJ whole genome shotgun (WGS) entry which is preliminary data.</text>
</comment>
<evidence type="ECO:0000256" key="1">
    <source>
        <dbReference type="ARBA" id="ARBA00004776"/>
    </source>
</evidence>
<dbReference type="EMBL" id="JAAIIG010000004">
    <property type="protein sequence ID" value="NMM98257.1"/>
    <property type="molecule type" value="Genomic_DNA"/>
</dbReference>
<feature type="transmembrane region" description="Helical" evidence="5">
    <location>
        <begin position="552"/>
        <end position="571"/>
    </location>
</feature>
<accession>A0A7Y0EXK6</accession>
<evidence type="ECO:0000256" key="3">
    <source>
        <dbReference type="ARBA" id="ARBA00022676"/>
    </source>
</evidence>
<feature type="transmembrane region" description="Helical" evidence="5">
    <location>
        <begin position="627"/>
        <end position="646"/>
    </location>
</feature>
<dbReference type="Proteomes" id="UP000543419">
    <property type="component" value="Unassembled WGS sequence"/>
</dbReference>
<comment type="pathway">
    <text evidence="1">Cell wall biogenesis; cell wall polysaccharide biosynthesis.</text>
</comment>
<feature type="transmembrane region" description="Helical" evidence="5">
    <location>
        <begin position="759"/>
        <end position="780"/>
    </location>
</feature>
<dbReference type="Gene3D" id="3.90.550.10">
    <property type="entry name" value="Spore Coat Polysaccharide Biosynthesis Protein SpsA, Chain A"/>
    <property type="match status" value="1"/>
</dbReference>
<sequence length="1031" mass="112822">MNPTGNSDIREALAQALANRPYTHRQDVDEGVAAVVTVENDMRFLERTLEALFTQLTLPSQVIIADASGRTGHEETSAFEVIPSPSGPVTRMPQSKQVTVRIVSARGARSFGDAVQRALDHTELDAETRALWLLHDDSRPGDSACLERLLEAWRNTPGATVLGCKQCDWDGEHLHDVGMYAGKHAVHSLVVDGEPDQEQYDGRQDVFAVSLAGALVSLQQFIRLRGVNPWMTTYSESMDFCRRVCLSGGRVVVVPQAQIAHRRARYEGVRTRNGEPVDPDHVVNPAMAVTRSQQRYLYTDKAMSSWILLWLWRLLRSFGMALAMLFSKKPYRAWVELCLPWLALFAVPGAMRSRRLVARQSKVSMSSLQVLSADQQQIRQFHDRREAFLSQRDVVLLSPLERAHLRTRVIRRWSGALAMALVCFMSVAALYWPVFRGVFSDGSIYSDVLLPTGASYRQLVQSATTQWVFGASIPAPPAPWLLVLMAASLVTLGNVSAALSLILFSAAPLSALSFWALAGIFTRSDVVRVLGGLLWASTGIMFGWYAQANMPMLTVMVFLPAAFAFVFRAVGMYHTEDPLVPRPSVQAAAIGALCFIPPIAAEPQLLLALIVAFPVFLVFVRRKHVMLLLIPLPAAFAVAPTMLNAIRYANQGMWRQLFADITIPQSALNGEPSSMSLLQSVQRALDWRLAQGAASDMAVAVLFGLMTLLAIASLVLPFALRASRLMWVLIVCGGALALVSVRVAIAVDDDGVVAGSAQPGIALMILGFLACACLVAGGAVKRFHPLHASAYDDAGTRADEARTRRLIVCGRALLAVVLACCVAAQCWFGLERHADGGLGVSRDGLPMVTTDYLNSGEDHRVLAVSAETRNSVNYSIMRTSRGELIDSSPVQRVRALDGKPDEIDQQLAQACATLLSNPNEQAIATISELGFGGIYVVPDSRSADSSPYEQLKANIAATEGTQSLVSTDTGSYYRLTLRSYSEQNVDTSWQQRAQQSVWRYAWLVCLAVIVVLYCLVAVPRRRLTRGLEEQA</sequence>
<evidence type="ECO:0000313" key="8">
    <source>
        <dbReference type="Proteomes" id="UP000543419"/>
    </source>
</evidence>
<feature type="transmembrane region" description="Helical" evidence="5">
    <location>
        <begin position="526"/>
        <end position="546"/>
    </location>
</feature>
<dbReference type="Pfam" id="PF13632">
    <property type="entry name" value="Glyco_trans_2_3"/>
    <property type="match status" value="1"/>
</dbReference>
<evidence type="ECO:0000256" key="4">
    <source>
        <dbReference type="ARBA" id="ARBA00022679"/>
    </source>
</evidence>
<comment type="similarity">
    <text evidence="2">Belongs to the glycosyltransferase 2 family.</text>
</comment>
<evidence type="ECO:0000256" key="5">
    <source>
        <dbReference type="SAM" id="Phobius"/>
    </source>
</evidence>
<feature type="transmembrane region" description="Helical" evidence="5">
    <location>
        <begin position="583"/>
        <end position="599"/>
    </location>
</feature>
<dbReference type="SUPFAM" id="SSF53448">
    <property type="entry name" value="Nucleotide-diphospho-sugar transferases"/>
    <property type="match status" value="1"/>
</dbReference>
<keyword evidence="4 7" id="KW-0808">Transferase</keyword>
<name>A0A7Y0EXK6_9BIFI</name>
<dbReference type="InterPro" id="IPR001173">
    <property type="entry name" value="Glyco_trans_2-like"/>
</dbReference>
<feature type="transmembrane region" description="Helical" evidence="5">
    <location>
        <begin position="333"/>
        <end position="351"/>
    </location>
</feature>
<feature type="transmembrane region" description="Helical" evidence="5">
    <location>
        <begin position="1000"/>
        <end position="1018"/>
    </location>
</feature>
<keyword evidence="5" id="KW-1133">Transmembrane helix</keyword>
<dbReference type="InterPro" id="IPR029044">
    <property type="entry name" value="Nucleotide-diphossugar_trans"/>
</dbReference>
<keyword evidence="8" id="KW-1185">Reference proteome</keyword>
<keyword evidence="5" id="KW-0472">Membrane</keyword>
<feature type="transmembrane region" description="Helical" evidence="5">
    <location>
        <begin position="812"/>
        <end position="830"/>
    </location>
</feature>
<feature type="domain" description="Glycosyltransferase 2-like" evidence="6">
    <location>
        <begin position="133"/>
        <end position="346"/>
    </location>
</feature>
<dbReference type="PANTHER" id="PTHR43179">
    <property type="entry name" value="RHAMNOSYLTRANSFERASE WBBL"/>
    <property type="match status" value="1"/>
</dbReference>
<dbReference type="AlphaFoldDB" id="A0A7Y0EXK6"/>
<evidence type="ECO:0000259" key="6">
    <source>
        <dbReference type="Pfam" id="PF13632"/>
    </source>
</evidence>
<evidence type="ECO:0000256" key="2">
    <source>
        <dbReference type="ARBA" id="ARBA00006739"/>
    </source>
</evidence>
<gene>
    <name evidence="7" type="ORF">G1C97_1206</name>
</gene>
<proteinExistence type="inferred from homology"/>
<organism evidence="7 8">
    <name type="scientific">Bifidobacterium olomucense</name>
    <dbReference type="NCBI Taxonomy" id="2675324"/>
    <lineage>
        <taxon>Bacteria</taxon>
        <taxon>Bacillati</taxon>
        <taxon>Actinomycetota</taxon>
        <taxon>Actinomycetes</taxon>
        <taxon>Bifidobacteriales</taxon>
        <taxon>Bifidobacteriaceae</taxon>
        <taxon>Bifidobacterium</taxon>
    </lineage>
</organism>
<dbReference type="PANTHER" id="PTHR43179:SF12">
    <property type="entry name" value="GALACTOFURANOSYLTRANSFERASE GLFT2"/>
    <property type="match status" value="1"/>
</dbReference>
<protein>
    <submittedName>
        <fullName evidence="7">Glycosyl transferase like protein</fullName>
    </submittedName>
</protein>
<feature type="transmembrane region" description="Helical" evidence="5">
    <location>
        <begin position="413"/>
        <end position="432"/>
    </location>
</feature>
<feature type="transmembrane region" description="Helical" evidence="5">
    <location>
        <begin position="727"/>
        <end position="747"/>
    </location>
</feature>
<evidence type="ECO:0000313" key="7">
    <source>
        <dbReference type="EMBL" id="NMM98257.1"/>
    </source>
</evidence>
<dbReference type="GO" id="GO:0016757">
    <property type="term" value="F:glycosyltransferase activity"/>
    <property type="evidence" value="ECO:0007669"/>
    <property type="project" value="UniProtKB-KW"/>
</dbReference>
<keyword evidence="3" id="KW-0328">Glycosyltransferase</keyword>
<reference evidence="7 8" key="1">
    <citation type="submission" date="2020-02" db="EMBL/GenBank/DDBJ databases">
        <title>Characterization of phylogenetic diversity of novel bifidobacterial species isolated in Czech ZOOs.</title>
        <authorList>
            <person name="Lugli G.A."/>
            <person name="Vera N.B."/>
            <person name="Ventura M."/>
        </authorList>
    </citation>
    <scope>NUCLEOTIDE SEQUENCE [LARGE SCALE GENOMIC DNA]</scope>
    <source>
        <strain evidence="7 8">DSM 109959</strain>
    </source>
</reference>
<dbReference type="RefSeq" id="WP_169240998.1">
    <property type="nucleotide sequence ID" value="NZ_JAAIIG010000004.1"/>
</dbReference>
<keyword evidence="5" id="KW-0812">Transmembrane</keyword>